<dbReference type="RefSeq" id="WP_131777395.1">
    <property type="nucleotide sequence ID" value="NZ_BMOB01000013.1"/>
</dbReference>
<dbReference type="GO" id="GO:0016787">
    <property type="term" value="F:hydrolase activity"/>
    <property type="evidence" value="ECO:0007669"/>
    <property type="project" value="UniProtKB-KW"/>
</dbReference>
<dbReference type="Pfam" id="PF00565">
    <property type="entry name" value="SNase"/>
    <property type="match status" value="1"/>
</dbReference>
<dbReference type="GO" id="GO:0004519">
    <property type="term" value="F:endonuclease activity"/>
    <property type="evidence" value="ECO:0007669"/>
    <property type="project" value="UniProtKB-KW"/>
</dbReference>
<name>A0A917NFC0_9GAMM</name>
<dbReference type="Proteomes" id="UP000630149">
    <property type="component" value="Unassembled WGS sequence"/>
</dbReference>
<dbReference type="OrthoDB" id="6867997at2"/>
<evidence type="ECO:0000256" key="1">
    <source>
        <dbReference type="ARBA" id="ARBA00022722"/>
    </source>
</evidence>
<keyword evidence="3" id="KW-0378">Hydrolase</keyword>
<dbReference type="InterPro" id="IPR035437">
    <property type="entry name" value="SNase_OB-fold_sf"/>
</dbReference>
<gene>
    <name evidence="5" type="ORF">GCM10007966_21370</name>
</gene>
<dbReference type="InterPro" id="IPR002071">
    <property type="entry name" value="Thermonucl_AS"/>
</dbReference>
<reference evidence="5" key="2">
    <citation type="submission" date="2020-09" db="EMBL/GenBank/DDBJ databases">
        <authorList>
            <person name="Sun Q."/>
            <person name="Ohkuma M."/>
        </authorList>
    </citation>
    <scope>NUCLEOTIDE SEQUENCE</scope>
    <source>
        <strain evidence="5">JCM 13919</strain>
    </source>
</reference>
<sequence>MAQHSLAIKKHWNIISFSILLIFFVSSSFAKSISGIVIRIADGDTLTILTPTKKQIKIRLAEIDAPEKEQAFGNVSRQSLANICYRKNAVVIYEKADRYKRILGRVYCNSVDANAHQVQKGMAWVYDKYVTDNKLYDLQIEAQRSKKGLWADKYAIPPWIFRKK</sequence>
<dbReference type="AlphaFoldDB" id="A0A917NFC0"/>
<evidence type="ECO:0000313" key="5">
    <source>
        <dbReference type="EMBL" id="GGI92442.1"/>
    </source>
</evidence>
<dbReference type="InterPro" id="IPR016071">
    <property type="entry name" value="Staphylococal_nuclease_OB-fold"/>
</dbReference>
<dbReference type="PANTHER" id="PTHR12302">
    <property type="entry name" value="EBNA2 BINDING PROTEIN P100"/>
    <property type="match status" value="1"/>
</dbReference>
<dbReference type="SMART" id="SM00318">
    <property type="entry name" value="SNc"/>
    <property type="match status" value="1"/>
</dbReference>
<reference evidence="5" key="1">
    <citation type="journal article" date="2014" name="Int. J. Syst. Evol. Microbiol.">
        <title>Complete genome sequence of Corynebacterium casei LMG S-19264T (=DSM 44701T), isolated from a smear-ripened cheese.</title>
        <authorList>
            <consortium name="US DOE Joint Genome Institute (JGI-PGF)"/>
            <person name="Walter F."/>
            <person name="Albersmeier A."/>
            <person name="Kalinowski J."/>
            <person name="Ruckert C."/>
        </authorList>
    </citation>
    <scope>NUCLEOTIDE SEQUENCE</scope>
    <source>
        <strain evidence="5">JCM 13919</strain>
    </source>
</reference>
<keyword evidence="1" id="KW-0540">Nuclease</keyword>
<accession>A0A917NFC0</accession>
<evidence type="ECO:0000259" key="4">
    <source>
        <dbReference type="PROSITE" id="PS50830"/>
    </source>
</evidence>
<dbReference type="Gene3D" id="2.40.50.90">
    <property type="match status" value="1"/>
</dbReference>
<dbReference type="PROSITE" id="PS50830">
    <property type="entry name" value="TNASE_3"/>
    <property type="match status" value="1"/>
</dbReference>
<dbReference type="SUPFAM" id="SSF50199">
    <property type="entry name" value="Staphylococcal nuclease"/>
    <property type="match status" value="1"/>
</dbReference>
<proteinExistence type="predicted"/>
<keyword evidence="2" id="KW-0255">Endonuclease</keyword>
<feature type="domain" description="TNase-like" evidence="4">
    <location>
        <begin position="31"/>
        <end position="152"/>
    </location>
</feature>
<dbReference type="PANTHER" id="PTHR12302:SF3">
    <property type="entry name" value="SERINE_THREONINE-PROTEIN KINASE 31"/>
    <property type="match status" value="1"/>
</dbReference>
<evidence type="ECO:0000256" key="2">
    <source>
        <dbReference type="ARBA" id="ARBA00022759"/>
    </source>
</evidence>
<keyword evidence="6" id="KW-1185">Reference proteome</keyword>
<comment type="caution">
    <text evidence="5">The sequence shown here is derived from an EMBL/GenBank/DDBJ whole genome shotgun (WGS) entry which is preliminary data.</text>
</comment>
<dbReference type="GO" id="GO:0003676">
    <property type="term" value="F:nucleic acid binding"/>
    <property type="evidence" value="ECO:0007669"/>
    <property type="project" value="InterPro"/>
</dbReference>
<evidence type="ECO:0000256" key="3">
    <source>
        <dbReference type="ARBA" id="ARBA00022801"/>
    </source>
</evidence>
<dbReference type="PROSITE" id="PS01123">
    <property type="entry name" value="TNASE_1"/>
    <property type="match status" value="1"/>
</dbReference>
<evidence type="ECO:0000313" key="6">
    <source>
        <dbReference type="Proteomes" id="UP000630149"/>
    </source>
</evidence>
<protein>
    <recommendedName>
        <fullName evidence="4">TNase-like domain-containing protein</fullName>
    </recommendedName>
</protein>
<dbReference type="EMBL" id="BMOB01000013">
    <property type="protein sequence ID" value="GGI92442.1"/>
    <property type="molecule type" value="Genomic_DNA"/>
</dbReference>
<organism evidence="5 6">
    <name type="scientific">Legionella impletisoli</name>
    <dbReference type="NCBI Taxonomy" id="343510"/>
    <lineage>
        <taxon>Bacteria</taxon>
        <taxon>Pseudomonadati</taxon>
        <taxon>Pseudomonadota</taxon>
        <taxon>Gammaproteobacteria</taxon>
        <taxon>Legionellales</taxon>
        <taxon>Legionellaceae</taxon>
        <taxon>Legionella</taxon>
    </lineage>
</organism>